<evidence type="ECO:0000256" key="1">
    <source>
        <dbReference type="ARBA" id="ARBA00022737"/>
    </source>
</evidence>
<dbReference type="KEGG" id="dba:Dbac_0132"/>
<feature type="repeat" description="TPR" evidence="3">
    <location>
        <begin position="150"/>
        <end position="183"/>
    </location>
</feature>
<dbReference type="SMART" id="SM00028">
    <property type="entry name" value="TPR"/>
    <property type="match status" value="3"/>
</dbReference>
<dbReference type="AlphaFoldDB" id="C7LT36"/>
<feature type="repeat" description="TPR" evidence="3">
    <location>
        <begin position="218"/>
        <end position="251"/>
    </location>
</feature>
<evidence type="ECO:0000256" key="3">
    <source>
        <dbReference type="PROSITE-ProRule" id="PRU00339"/>
    </source>
</evidence>
<dbReference type="InterPro" id="IPR011990">
    <property type="entry name" value="TPR-like_helical_dom_sf"/>
</dbReference>
<keyword evidence="5" id="KW-1185">Reference proteome</keyword>
<dbReference type="OrthoDB" id="5502572at2"/>
<organism evidence="4 5">
    <name type="scientific">Desulfomicrobium baculatum (strain DSM 4028 / VKM B-1378 / X)</name>
    <name type="common">Desulfovibrio baculatus</name>
    <dbReference type="NCBI Taxonomy" id="525897"/>
    <lineage>
        <taxon>Bacteria</taxon>
        <taxon>Pseudomonadati</taxon>
        <taxon>Thermodesulfobacteriota</taxon>
        <taxon>Desulfovibrionia</taxon>
        <taxon>Desulfovibrionales</taxon>
        <taxon>Desulfomicrobiaceae</taxon>
        <taxon>Desulfomicrobium</taxon>
    </lineage>
</organism>
<dbReference type="RefSeq" id="WP_012805345.1">
    <property type="nucleotide sequence ID" value="NC_013173.1"/>
</dbReference>
<accession>C7LT36</accession>
<dbReference type="PROSITE" id="PS50005">
    <property type="entry name" value="TPR"/>
    <property type="match status" value="3"/>
</dbReference>
<feature type="repeat" description="TPR" evidence="3">
    <location>
        <begin position="184"/>
        <end position="217"/>
    </location>
</feature>
<reference evidence="4 5" key="1">
    <citation type="journal article" date="2009" name="Stand. Genomic Sci.">
        <title>Complete genome sequence of Desulfomicrobium baculatum type strain (X).</title>
        <authorList>
            <person name="Copeland A."/>
            <person name="Spring S."/>
            <person name="Goker M."/>
            <person name="Schneider S."/>
            <person name="Lapidus A."/>
            <person name="Del Rio T.G."/>
            <person name="Tice H."/>
            <person name="Cheng J.F."/>
            <person name="Chen F."/>
            <person name="Nolan M."/>
            <person name="Bruce D."/>
            <person name="Goodwin L."/>
            <person name="Pitluck S."/>
            <person name="Ivanova N."/>
            <person name="Mavrommatis K."/>
            <person name="Ovchinnikova G."/>
            <person name="Pati A."/>
            <person name="Chen A."/>
            <person name="Palaniappan K."/>
            <person name="Land M."/>
            <person name="Hauser L."/>
            <person name="Chang Y.J."/>
            <person name="Jeffries C.C."/>
            <person name="Meincke L."/>
            <person name="Sims D."/>
            <person name="Brettin T."/>
            <person name="Detter J.C."/>
            <person name="Han C."/>
            <person name="Chain P."/>
            <person name="Bristow J."/>
            <person name="Eisen J.A."/>
            <person name="Markowitz V."/>
            <person name="Hugenholtz P."/>
            <person name="Kyrpides N.C."/>
            <person name="Klenk H.P."/>
            <person name="Lucas S."/>
        </authorList>
    </citation>
    <scope>NUCLEOTIDE SEQUENCE [LARGE SCALE GENOMIC DNA]</scope>
    <source>
        <strain evidence="5">DSM 4028 / VKM B-1378 / X</strain>
    </source>
</reference>
<keyword evidence="1" id="KW-0677">Repeat</keyword>
<protein>
    <submittedName>
        <fullName evidence="4">TPR repeat-containing protein</fullName>
    </submittedName>
</protein>
<dbReference type="Gene3D" id="1.25.40.10">
    <property type="entry name" value="Tetratricopeptide repeat domain"/>
    <property type="match status" value="2"/>
</dbReference>
<gene>
    <name evidence="4" type="ordered locus">Dbac_0132</name>
</gene>
<name>C7LT36_DESBD</name>
<keyword evidence="2 3" id="KW-0802">TPR repeat</keyword>
<sequence length="267" mass="30199">MSAEILKAKKQLGEVNMLLKQGKLLAAVANLHEAVGFILKAELMKHEMQSFTESLDKAAYHLANDRELKKIYPLQISYKPGEERELLASLYGLLTFLQENLADEANSHLAALAEYRRKQLELAKKLLESDETSKAQQVCGRLIDAAKTDTELKIAVADIFLEFGKYDEALEYLKSAYADNPDSAHIFNKLGMALRKSGRLEEAEKFYIQALERQSHDEVIYFNLGRVYLDMKRWKNAIAAADRALAVNAEFAEARKMKMYATKQMGG</sequence>
<dbReference type="PANTHER" id="PTHR44943:SF8">
    <property type="entry name" value="TPR REPEAT-CONTAINING PROTEIN MJ0263"/>
    <property type="match status" value="1"/>
</dbReference>
<proteinExistence type="predicted"/>
<evidence type="ECO:0000313" key="5">
    <source>
        <dbReference type="Proteomes" id="UP000002216"/>
    </source>
</evidence>
<dbReference type="PANTHER" id="PTHR44943">
    <property type="entry name" value="CELLULOSE SYNTHASE OPERON PROTEIN C"/>
    <property type="match status" value="1"/>
</dbReference>
<dbReference type="STRING" id="525897.Dbac_0132"/>
<dbReference type="HOGENOM" id="CLU_072765_0_0_7"/>
<dbReference type="SUPFAM" id="SSF48452">
    <property type="entry name" value="TPR-like"/>
    <property type="match status" value="1"/>
</dbReference>
<dbReference type="Proteomes" id="UP000002216">
    <property type="component" value="Chromosome"/>
</dbReference>
<dbReference type="InterPro" id="IPR051685">
    <property type="entry name" value="Ycf3/AcsC/BcsC/TPR_MFPF"/>
</dbReference>
<dbReference type="InterPro" id="IPR019734">
    <property type="entry name" value="TPR_rpt"/>
</dbReference>
<evidence type="ECO:0000256" key="2">
    <source>
        <dbReference type="ARBA" id="ARBA00022803"/>
    </source>
</evidence>
<dbReference type="EMBL" id="CP001629">
    <property type="protein sequence ID" value="ACU88260.1"/>
    <property type="molecule type" value="Genomic_DNA"/>
</dbReference>
<dbReference type="eggNOG" id="COG4783">
    <property type="taxonomic scope" value="Bacteria"/>
</dbReference>
<dbReference type="Pfam" id="PF13424">
    <property type="entry name" value="TPR_12"/>
    <property type="match status" value="1"/>
</dbReference>
<evidence type="ECO:0000313" key="4">
    <source>
        <dbReference type="EMBL" id="ACU88260.1"/>
    </source>
</evidence>